<dbReference type="AlphaFoldDB" id="A0A1H2UG17"/>
<dbReference type="Proteomes" id="UP000199675">
    <property type="component" value="Unassembled WGS sequence"/>
</dbReference>
<dbReference type="EMBL" id="FNNE01000003">
    <property type="protein sequence ID" value="SDW55076.1"/>
    <property type="molecule type" value="Genomic_DNA"/>
</dbReference>
<reference evidence="1 2" key="1">
    <citation type="submission" date="2016-10" db="EMBL/GenBank/DDBJ databases">
        <authorList>
            <person name="de Groot N.N."/>
        </authorList>
    </citation>
    <scope>NUCLEOTIDE SEQUENCE [LARGE SCALE GENOMIC DNA]</scope>
    <source>
        <strain evidence="1 2">CGMCC 1.7059</strain>
    </source>
</reference>
<evidence type="ECO:0000313" key="2">
    <source>
        <dbReference type="Proteomes" id="UP000199675"/>
    </source>
</evidence>
<evidence type="ECO:0000313" key="1">
    <source>
        <dbReference type="EMBL" id="SDW55076.1"/>
    </source>
</evidence>
<sequence length="134" mass="15449">MIEVVTAISLWELVKHAGSWVVNLQRARRSRKEESVDALRKVVIAARHTAVYMRQLQDTGQRSHQREDELATLWTELSFALEDLGMDKLAKRCRIKGKEWAAPQSMDETYLEKADAGLERMEQLANALLQELRD</sequence>
<dbReference type="STRING" id="488533.SAMN04487960_10397"/>
<name>A0A1H2UG17_9GAMM</name>
<accession>A0A1H2UG17</accession>
<dbReference type="RefSeq" id="WP_091811935.1">
    <property type="nucleotide sequence ID" value="NZ_FNNE01000003.1"/>
</dbReference>
<dbReference type="OrthoDB" id="6385263at2"/>
<proteinExistence type="predicted"/>
<gene>
    <name evidence="1" type="ORF">SAMN04487960_10397</name>
</gene>
<organism evidence="1 2">
    <name type="scientific">Marinobacter mobilis</name>
    <dbReference type="NCBI Taxonomy" id="488533"/>
    <lineage>
        <taxon>Bacteria</taxon>
        <taxon>Pseudomonadati</taxon>
        <taxon>Pseudomonadota</taxon>
        <taxon>Gammaproteobacteria</taxon>
        <taxon>Pseudomonadales</taxon>
        <taxon>Marinobacteraceae</taxon>
        <taxon>Marinobacter</taxon>
    </lineage>
</organism>
<protein>
    <submittedName>
        <fullName evidence="1">Uncharacterized protein</fullName>
    </submittedName>
</protein>
<keyword evidence="2" id="KW-1185">Reference proteome</keyword>